<reference evidence="4" key="1">
    <citation type="submission" date="2023-01" db="EMBL/GenBank/DDBJ databases">
        <title>Comparative genomic analysis of cold water coral derived Sulfitobacter faviae: insights into their metabolism and habitat adaptation.</title>
        <authorList>
            <person name="Guo Y."/>
            <person name="Lin S."/>
            <person name="Huang Z."/>
            <person name="Tang K."/>
            <person name="Wang X."/>
        </authorList>
    </citation>
    <scope>NUCLEOTIDE SEQUENCE</scope>
    <source>
        <strain evidence="4">SCSIO W_1865</strain>
    </source>
</reference>
<keyword evidence="1" id="KW-0732">Signal</keyword>
<dbReference type="InterPro" id="IPR023346">
    <property type="entry name" value="Lysozyme-like_dom_sf"/>
</dbReference>
<feature type="domain" description="Peptidoglycan binding-like" evidence="2">
    <location>
        <begin position="376"/>
        <end position="429"/>
    </location>
</feature>
<evidence type="ECO:0000259" key="3">
    <source>
        <dbReference type="Pfam" id="PF13406"/>
    </source>
</evidence>
<dbReference type="InterPro" id="IPR031304">
    <property type="entry name" value="SLT_2"/>
</dbReference>
<dbReference type="SUPFAM" id="SSF53955">
    <property type="entry name" value="Lysozyme-like"/>
    <property type="match status" value="1"/>
</dbReference>
<protein>
    <submittedName>
        <fullName evidence="4">Lytic murein transglycosylase</fullName>
    </submittedName>
</protein>
<dbReference type="InterPro" id="IPR011970">
    <property type="entry name" value="MltB_2"/>
</dbReference>
<dbReference type="GO" id="GO:0009253">
    <property type="term" value="P:peptidoglycan catabolic process"/>
    <property type="evidence" value="ECO:0007669"/>
    <property type="project" value="TreeGrafter"/>
</dbReference>
<evidence type="ECO:0000313" key="4">
    <source>
        <dbReference type="EMBL" id="WCE70211.1"/>
    </source>
</evidence>
<evidence type="ECO:0000313" key="5">
    <source>
        <dbReference type="Proteomes" id="UP001210770"/>
    </source>
</evidence>
<accession>A0AAX3LPA1</accession>
<evidence type="ECO:0000259" key="2">
    <source>
        <dbReference type="Pfam" id="PF01471"/>
    </source>
</evidence>
<dbReference type="Pfam" id="PF01471">
    <property type="entry name" value="PG_binding_1"/>
    <property type="match status" value="1"/>
</dbReference>
<dbReference type="PANTHER" id="PTHR30163:SF8">
    <property type="entry name" value="LYTIC MUREIN TRANSGLYCOSYLASE"/>
    <property type="match status" value="1"/>
</dbReference>
<dbReference type="PANTHER" id="PTHR30163">
    <property type="entry name" value="MEMBRANE-BOUND LYTIC MUREIN TRANSGLYCOSYLASE B"/>
    <property type="match status" value="1"/>
</dbReference>
<dbReference type="Gene3D" id="1.10.101.10">
    <property type="entry name" value="PGBD-like superfamily/PGBD"/>
    <property type="match status" value="1"/>
</dbReference>
<dbReference type="RefSeq" id="WP_271688511.1">
    <property type="nucleotide sequence ID" value="NZ_CP116423.1"/>
</dbReference>
<dbReference type="Gene3D" id="1.10.530.10">
    <property type="match status" value="1"/>
</dbReference>
<dbReference type="EMBL" id="CP116423">
    <property type="protein sequence ID" value="WCE70211.1"/>
    <property type="molecule type" value="Genomic_DNA"/>
</dbReference>
<dbReference type="InterPro" id="IPR036366">
    <property type="entry name" value="PGBDSf"/>
</dbReference>
<dbReference type="Gene3D" id="1.10.8.350">
    <property type="entry name" value="Bacterial muramidase"/>
    <property type="match status" value="1"/>
</dbReference>
<feature type="signal peptide" evidence="1">
    <location>
        <begin position="1"/>
        <end position="23"/>
    </location>
</feature>
<sequence length="432" mass="46845">MIRHYAMISGILATAGMGAPAFALGPTESLRPAPRAPQAVLAAVAPVAQEPAAEASGDDTGLRAWVKDFRPRALQQGIDPDVFGRALDTVSYDPEVIRRDRNQSEFTKTIWDYLDTATSDLRVQNGQKALAQWQRTLEEIEVKYGVEKEIVTAIWGLESAYGSFRGGDRVLDSLATLAYDARRAEFFEGELLDALRILQAGDTDADQLRGSWAGAMGHTQFMPSSFHAHAVDWDGDGRRDIWGDDPSDALASTAAYLKHFGWTEGQPWGVEVALPEGFDYLLADRAVTKTPAEWADLGVTALDGGAVADHGPASILLPAGAEGAAFMIFPNFAVIERYNTADAYVIGVGHLADRIGGAGEIQQDWPREDRALSFNERIELQTLLTEAGFDTQKIDAKIGPLTVNAVRSYQKAEGIAPDGYASPRLLARLRAE</sequence>
<dbReference type="InterPro" id="IPR036365">
    <property type="entry name" value="PGBD-like_sf"/>
</dbReference>
<name>A0AAX3LPA1_9RHOB</name>
<dbReference type="InterPro" id="IPR002477">
    <property type="entry name" value="Peptidoglycan-bd-like"/>
</dbReference>
<evidence type="ECO:0000256" key="1">
    <source>
        <dbReference type="SAM" id="SignalP"/>
    </source>
</evidence>
<feature type="chain" id="PRO_5043948794" evidence="1">
    <location>
        <begin position="24"/>
        <end position="432"/>
    </location>
</feature>
<proteinExistence type="predicted"/>
<organism evidence="4 5">
    <name type="scientific">Sulfitobacter faviae</name>
    <dbReference type="NCBI Taxonomy" id="1775881"/>
    <lineage>
        <taxon>Bacteria</taxon>
        <taxon>Pseudomonadati</taxon>
        <taxon>Pseudomonadota</taxon>
        <taxon>Alphaproteobacteria</taxon>
        <taxon>Rhodobacterales</taxon>
        <taxon>Roseobacteraceae</taxon>
        <taxon>Sulfitobacter</taxon>
    </lineage>
</organism>
<dbReference type="Pfam" id="PF13406">
    <property type="entry name" value="SLT_2"/>
    <property type="match status" value="1"/>
</dbReference>
<dbReference type="InterPro" id="IPR043426">
    <property type="entry name" value="MltB-like"/>
</dbReference>
<gene>
    <name evidence="4" type="ORF">PL336_15695</name>
</gene>
<dbReference type="CDD" id="cd13399">
    <property type="entry name" value="Slt35-like"/>
    <property type="match status" value="1"/>
</dbReference>
<dbReference type="NCBIfam" id="TIGR02283">
    <property type="entry name" value="MltB_2"/>
    <property type="match status" value="1"/>
</dbReference>
<dbReference type="Proteomes" id="UP001210770">
    <property type="component" value="Chromosome"/>
</dbReference>
<dbReference type="FunFam" id="1.10.8.350:FF:000001">
    <property type="entry name" value="Lytic murein transglycosylase B"/>
    <property type="match status" value="1"/>
</dbReference>
<dbReference type="GO" id="GO:0008933">
    <property type="term" value="F:peptidoglycan lytic transglycosylase activity"/>
    <property type="evidence" value="ECO:0007669"/>
    <property type="project" value="TreeGrafter"/>
</dbReference>
<feature type="domain" description="Transglycosylase SLT" evidence="3">
    <location>
        <begin position="63"/>
        <end position="353"/>
    </location>
</feature>
<dbReference type="SUPFAM" id="SSF47090">
    <property type="entry name" value="PGBD-like"/>
    <property type="match status" value="1"/>
</dbReference>
<dbReference type="AlphaFoldDB" id="A0AAX3LPA1"/>